<proteinExistence type="predicted"/>
<accession>A0AAU1HZY4</accession>
<gene>
    <name evidence="2" type="ORF">OG477_22565</name>
</gene>
<evidence type="ECO:0000313" key="2">
    <source>
        <dbReference type="EMBL" id="WTP87969.1"/>
    </source>
</evidence>
<dbReference type="EMBL" id="CP108140">
    <property type="protein sequence ID" value="WTP87969.1"/>
    <property type="molecule type" value="Genomic_DNA"/>
</dbReference>
<feature type="domain" description="DUF397" evidence="1">
    <location>
        <begin position="12"/>
        <end position="67"/>
    </location>
</feature>
<name>A0AAU1HZY4_9ACTN</name>
<dbReference type="Pfam" id="PF04149">
    <property type="entry name" value="DUF397"/>
    <property type="match status" value="1"/>
</dbReference>
<organism evidence="2">
    <name type="scientific">Streptomyces sp. NBC_00180</name>
    <dbReference type="NCBI Taxonomy" id="2903632"/>
    <lineage>
        <taxon>Bacteria</taxon>
        <taxon>Bacillati</taxon>
        <taxon>Actinomycetota</taxon>
        <taxon>Actinomycetes</taxon>
        <taxon>Kitasatosporales</taxon>
        <taxon>Streptomycetaceae</taxon>
        <taxon>Streptomyces</taxon>
    </lineage>
</organism>
<dbReference type="AlphaFoldDB" id="A0AAU1HZY4"/>
<protein>
    <submittedName>
        <fullName evidence="2">DUF397 domain-containing protein</fullName>
    </submittedName>
</protein>
<dbReference type="InterPro" id="IPR007278">
    <property type="entry name" value="DUF397"/>
</dbReference>
<sequence>MASTAFDLSTVRWRKSSYSNGSGGDCVEAAEGLPAMVPVRDSKTAEDEGPVLVFPLSAWTAFVAEIKR</sequence>
<reference evidence="2" key="1">
    <citation type="submission" date="2022-10" db="EMBL/GenBank/DDBJ databases">
        <title>The complete genomes of actinobacterial strains from the NBC collection.</title>
        <authorList>
            <person name="Joergensen T.S."/>
            <person name="Alvarez Arevalo M."/>
            <person name="Sterndorff E.B."/>
            <person name="Faurdal D."/>
            <person name="Vuksanovic O."/>
            <person name="Mourched A.-S."/>
            <person name="Charusanti P."/>
            <person name="Shaw S."/>
            <person name="Blin K."/>
            <person name="Weber T."/>
        </authorList>
    </citation>
    <scope>NUCLEOTIDE SEQUENCE</scope>
    <source>
        <strain evidence="2">NBC 00180</strain>
    </source>
</reference>
<evidence type="ECO:0000259" key="1">
    <source>
        <dbReference type="Pfam" id="PF04149"/>
    </source>
</evidence>